<evidence type="ECO:0000313" key="1">
    <source>
        <dbReference type="EMBL" id="ORM52627.1"/>
    </source>
</evidence>
<dbReference type="RefSeq" id="WP_094120891.1">
    <property type="nucleotide sequence ID" value="NZ_MLFN01000028.1"/>
</dbReference>
<reference evidence="1 2" key="1">
    <citation type="journal article" date="2017" name="Antonie Van Leeuwenhoek">
        <title>Phylogenomic resolution of the bacterial genus Pantoea and its relationship with Erwinia and Tatumella.</title>
        <authorList>
            <person name="Palmer M."/>
            <person name="Steenkamp E.T."/>
            <person name="Coetzee M.P."/>
            <person name="Chan W.Y."/>
            <person name="van Zyl E."/>
            <person name="De Maayer P."/>
            <person name="Coutinho T.A."/>
            <person name="Blom J."/>
            <person name="Smits T.H."/>
            <person name="Duffy B."/>
            <person name="Venter S.N."/>
        </authorList>
    </citation>
    <scope>NUCLEOTIDE SEQUENCE [LARGE SCALE GENOMIC DNA]</scope>
    <source>
        <strain evidence="1 2">LMG 24534</strain>
    </source>
</reference>
<proteinExistence type="predicted"/>
<dbReference type="OrthoDB" id="1354489at2"/>
<evidence type="ECO:0000313" key="2">
    <source>
        <dbReference type="Proteomes" id="UP000193933"/>
    </source>
</evidence>
<dbReference type="EMBL" id="MLFN01000028">
    <property type="protein sequence ID" value="ORM52627.1"/>
    <property type="molecule type" value="Genomic_DNA"/>
</dbReference>
<keyword evidence="2" id="KW-1185">Reference proteome</keyword>
<name>A0A1X1BVR5_9GAMM</name>
<organism evidence="1 2">
    <name type="scientific">Pantoea conspicua</name>
    <dbReference type="NCBI Taxonomy" id="472705"/>
    <lineage>
        <taxon>Bacteria</taxon>
        <taxon>Pseudomonadati</taxon>
        <taxon>Pseudomonadota</taxon>
        <taxon>Gammaproteobacteria</taxon>
        <taxon>Enterobacterales</taxon>
        <taxon>Erwiniaceae</taxon>
        <taxon>Pantoea</taxon>
    </lineage>
</organism>
<gene>
    <name evidence="1" type="ORF">HA41_11115</name>
</gene>
<dbReference type="Proteomes" id="UP000193933">
    <property type="component" value="Unassembled WGS sequence"/>
</dbReference>
<sequence>MSSENFVTFWLARADLPYFIEPHEFYVSEAKSRLLSQFGDLGEEAEKRELQYLETAAQYFDPEYDDPMSAYEQAYSAGTDYAWSLLEMQNTVVLALTAGMYHQFDKKLREHTIKELSNWCKRELITTMIWKLTFHQLIDLLEWIGLKINGTGYGEKIKACNLVVNVYKHGDGDAHQKLSLDYPEYYPYPTGVHRNQSAPNHDDLHVSEEQFVEFADAITAFWNAVPENCYYSGLKEEPKWLDHLVKKIEKKQKGNRS</sequence>
<accession>A0A1X1BVR5</accession>
<dbReference type="AlphaFoldDB" id="A0A1X1BVR5"/>
<protein>
    <submittedName>
        <fullName evidence="1">Uncharacterized protein</fullName>
    </submittedName>
</protein>
<comment type="caution">
    <text evidence="1">The sequence shown here is derived from an EMBL/GenBank/DDBJ whole genome shotgun (WGS) entry which is preliminary data.</text>
</comment>